<organism evidence="1 2">
    <name type="scientific">Ostreobium quekettii</name>
    <dbReference type="NCBI Taxonomy" id="121088"/>
    <lineage>
        <taxon>Eukaryota</taxon>
        <taxon>Viridiplantae</taxon>
        <taxon>Chlorophyta</taxon>
        <taxon>core chlorophytes</taxon>
        <taxon>Ulvophyceae</taxon>
        <taxon>TCBD clade</taxon>
        <taxon>Bryopsidales</taxon>
        <taxon>Ostreobineae</taxon>
        <taxon>Ostreobiaceae</taxon>
        <taxon>Ostreobium</taxon>
    </lineage>
</organism>
<dbReference type="Proteomes" id="UP000708148">
    <property type="component" value="Unassembled WGS sequence"/>
</dbReference>
<gene>
    <name evidence="1" type="ORF">OSTQU699_LOCUS6721</name>
</gene>
<comment type="caution">
    <text evidence="1">The sequence shown here is derived from an EMBL/GenBank/DDBJ whole genome shotgun (WGS) entry which is preliminary data.</text>
</comment>
<evidence type="ECO:0000313" key="2">
    <source>
        <dbReference type="Proteomes" id="UP000708148"/>
    </source>
</evidence>
<accession>A0A8S1JCJ3</accession>
<sequence length="58" mass="6705">MAQKSWSLAERLLCLLPSPRLTPSFFKHLDKVIGMERFGAKPDQERLAELNSLTEYLQ</sequence>
<protein>
    <submittedName>
        <fullName evidence="1">Uncharacterized protein</fullName>
    </submittedName>
</protein>
<dbReference type="OrthoDB" id="513821at2759"/>
<dbReference type="EMBL" id="CAJHUC010001513">
    <property type="protein sequence ID" value="CAD7701361.1"/>
    <property type="molecule type" value="Genomic_DNA"/>
</dbReference>
<dbReference type="AlphaFoldDB" id="A0A8S1JCJ3"/>
<name>A0A8S1JCJ3_9CHLO</name>
<keyword evidence="2" id="KW-1185">Reference proteome</keyword>
<feature type="non-terminal residue" evidence="1">
    <location>
        <position position="58"/>
    </location>
</feature>
<reference evidence="1" key="1">
    <citation type="submission" date="2020-12" db="EMBL/GenBank/DDBJ databases">
        <authorList>
            <person name="Iha C."/>
        </authorList>
    </citation>
    <scope>NUCLEOTIDE SEQUENCE</scope>
</reference>
<evidence type="ECO:0000313" key="1">
    <source>
        <dbReference type="EMBL" id="CAD7701361.1"/>
    </source>
</evidence>
<proteinExistence type="predicted"/>